<dbReference type="EMBL" id="AQHF01000026">
    <property type="protein sequence ID" value="MBE0347317.1"/>
    <property type="molecule type" value="Genomic_DNA"/>
</dbReference>
<accession>A0A8I0MWP7</accession>
<dbReference type="Pfam" id="PF14393">
    <property type="entry name" value="DUF4422"/>
    <property type="match status" value="1"/>
</dbReference>
<evidence type="ECO:0000313" key="2">
    <source>
        <dbReference type="EMBL" id="MBE0347317.1"/>
    </source>
</evidence>
<keyword evidence="3" id="KW-1185">Reference proteome</keyword>
<evidence type="ECO:0000259" key="1">
    <source>
        <dbReference type="Pfam" id="PF14393"/>
    </source>
</evidence>
<dbReference type="InterPro" id="IPR025536">
    <property type="entry name" value="DUF4422"/>
</dbReference>
<organism evidence="2 3">
    <name type="scientific">Pseudoalteromonas peptidolytica F12-50-A1</name>
    <dbReference type="NCBI Taxonomy" id="1315280"/>
    <lineage>
        <taxon>Bacteria</taxon>
        <taxon>Pseudomonadati</taxon>
        <taxon>Pseudomonadota</taxon>
        <taxon>Gammaproteobacteria</taxon>
        <taxon>Alteromonadales</taxon>
        <taxon>Pseudoalteromonadaceae</taxon>
        <taxon>Pseudoalteromonas</taxon>
    </lineage>
</organism>
<gene>
    <name evidence="2" type="ORF">PPEP_a1742</name>
</gene>
<feature type="domain" description="DUF4422" evidence="1">
    <location>
        <begin position="26"/>
        <end position="157"/>
    </location>
</feature>
<protein>
    <recommendedName>
        <fullName evidence="1">DUF4422 domain-containing protein</fullName>
    </recommendedName>
</protein>
<comment type="caution">
    <text evidence="2">The sequence shown here is derived from an EMBL/GenBank/DDBJ whole genome shotgun (WGS) entry which is preliminary data.</text>
</comment>
<dbReference type="AlphaFoldDB" id="A0A8I0MWP7"/>
<dbReference type="Proteomes" id="UP000660708">
    <property type="component" value="Unassembled WGS sequence"/>
</dbReference>
<sequence length="185" mass="22220">MILNILAWFTIVVFFVRNNILSFFNFETSVLNDVDIKELLVEYDVILPKKRVYPFISAKKHYEKNHNSNDLELLKCVLNEKCPEYVDSFDRVMNRTSIHLYNMFIMNKDNAIAYCEWLFDILFELELKVDIDDYDAYQSRVFGFLSERLLNVWVQHNSLKVKSLNVYEPDGRRYFEKIKKFISNL</sequence>
<proteinExistence type="predicted"/>
<name>A0A8I0MWP7_9GAMM</name>
<evidence type="ECO:0000313" key="3">
    <source>
        <dbReference type="Proteomes" id="UP000660708"/>
    </source>
</evidence>
<reference evidence="2 3" key="1">
    <citation type="submission" date="2015-06" db="EMBL/GenBank/DDBJ databases">
        <title>Genome sequence of Pseudoalteromonas peptidolytica.</title>
        <authorList>
            <person name="Xie B.-B."/>
            <person name="Rong J.-C."/>
            <person name="Qin Q.-L."/>
            <person name="Zhang Y.-Z."/>
        </authorList>
    </citation>
    <scope>NUCLEOTIDE SEQUENCE [LARGE SCALE GENOMIC DNA]</scope>
    <source>
        <strain evidence="2 3">F12-50-A1</strain>
    </source>
</reference>